<reference evidence="1" key="1">
    <citation type="submission" date="2023-03" db="UniProtKB">
        <authorList>
            <consortium name="EnsemblPlants"/>
        </authorList>
    </citation>
    <scope>IDENTIFICATION</scope>
</reference>
<dbReference type="AlphaFoldDB" id="A0A9I9DBE7"/>
<accession>A0A9I9DBE7</accession>
<dbReference type="EnsemblPlants" id="MELO3C016160.2.1">
    <property type="protein sequence ID" value="MELO3C016160.2.1"/>
    <property type="gene ID" value="MELO3C016160.2"/>
</dbReference>
<sequence length="81" mass="9241">MLEVTTPTFEQRIGKDFADIYKNSKQYKDIGASIKHYSVPVEGEEPLKFEQTYSQDKLSQFMSCLSANKELCIGEVPVTMQ</sequence>
<dbReference type="PANTHER" id="PTHR48040">
    <property type="entry name" value="PLEIOTROPIC DRUG RESISTANCE PROTEIN 1-LIKE ISOFORM X1"/>
    <property type="match status" value="1"/>
</dbReference>
<protein>
    <submittedName>
        <fullName evidence="1">Uncharacterized protein</fullName>
    </submittedName>
</protein>
<name>A0A9I9DBE7_CUCME</name>
<dbReference type="Gramene" id="MELO3C016160.2.1">
    <property type="protein sequence ID" value="MELO3C016160.2.1"/>
    <property type="gene ID" value="MELO3C016160.2"/>
</dbReference>
<proteinExistence type="predicted"/>
<organism evidence="1">
    <name type="scientific">Cucumis melo</name>
    <name type="common">Muskmelon</name>
    <dbReference type="NCBI Taxonomy" id="3656"/>
    <lineage>
        <taxon>Eukaryota</taxon>
        <taxon>Viridiplantae</taxon>
        <taxon>Streptophyta</taxon>
        <taxon>Embryophyta</taxon>
        <taxon>Tracheophyta</taxon>
        <taxon>Spermatophyta</taxon>
        <taxon>Magnoliopsida</taxon>
        <taxon>eudicotyledons</taxon>
        <taxon>Gunneridae</taxon>
        <taxon>Pentapetalae</taxon>
        <taxon>rosids</taxon>
        <taxon>fabids</taxon>
        <taxon>Cucurbitales</taxon>
        <taxon>Cucurbitaceae</taxon>
        <taxon>Benincaseae</taxon>
        <taxon>Cucumis</taxon>
    </lineage>
</organism>
<dbReference type="PANTHER" id="PTHR48040:SF13">
    <property type="entry name" value="ABC TRANSPORTER G FAMILY MEMBER 31"/>
    <property type="match status" value="1"/>
</dbReference>
<evidence type="ECO:0000313" key="1">
    <source>
        <dbReference type="EnsemblPlants" id="MELO3C016160.2.1"/>
    </source>
</evidence>